<evidence type="ECO:0000313" key="3">
    <source>
        <dbReference type="EMBL" id="EPZ32061.1"/>
    </source>
</evidence>
<comment type="similarity">
    <text evidence="1">Belongs to the cyclin family.</text>
</comment>
<dbReference type="AlphaFoldDB" id="A0A075APL2"/>
<gene>
    <name evidence="3" type="ORF">O9G_003525</name>
</gene>
<dbReference type="OrthoDB" id="25002at2759"/>
<keyword evidence="4" id="KW-1185">Reference proteome</keyword>
<dbReference type="EMBL" id="KE561190">
    <property type="protein sequence ID" value="EPZ32061.1"/>
    <property type="molecule type" value="Genomic_DNA"/>
</dbReference>
<reference evidence="3 4" key="1">
    <citation type="journal article" date="2013" name="Curr. Biol.">
        <title>Shared signatures of parasitism and phylogenomics unite Cryptomycota and microsporidia.</title>
        <authorList>
            <person name="James T.Y."/>
            <person name="Pelin A."/>
            <person name="Bonen L."/>
            <person name="Ahrendt S."/>
            <person name="Sain D."/>
            <person name="Corradi N."/>
            <person name="Stajich J.E."/>
        </authorList>
    </citation>
    <scope>NUCLEOTIDE SEQUENCE [LARGE SCALE GENOMIC DNA]</scope>
    <source>
        <strain evidence="3 4">CSF55</strain>
    </source>
</reference>
<dbReference type="GO" id="GO:0006357">
    <property type="term" value="P:regulation of transcription by RNA polymerase II"/>
    <property type="evidence" value="ECO:0007669"/>
    <property type="project" value="InterPro"/>
</dbReference>
<proteinExistence type="inferred from homology"/>
<feature type="domain" description="Cyclin-like" evidence="2">
    <location>
        <begin position="39"/>
        <end position="130"/>
    </location>
</feature>
<evidence type="ECO:0000256" key="1">
    <source>
        <dbReference type="RuleBase" id="RU000383"/>
    </source>
</evidence>
<dbReference type="Pfam" id="PF00134">
    <property type="entry name" value="Cyclin_N"/>
    <property type="match status" value="1"/>
</dbReference>
<dbReference type="InterPro" id="IPR036915">
    <property type="entry name" value="Cyclin-like_sf"/>
</dbReference>
<sequence length="231" mass="26888">MVENLKTIKEIQDASPSVLHSSSPISFGDELEERQKRASSIQKLGVLLHLPQSVIATAIYIMQRFHLKYAIQEHSIEDVTMTCFFLAAKIEETPKKLKEIMMIYYRNIKNDTNITPDKEEFIKVHDRILQLETCALKSIKFELIIEHPYPIAINFCKILETPKLVAQTVWCVISDSYLNTLFCLQYEPLHVAWAALMLTNQVVDFELFARMKDVPHMYEYLKSNETFLRSN</sequence>
<dbReference type="Proteomes" id="UP000030755">
    <property type="component" value="Unassembled WGS sequence"/>
</dbReference>
<dbReference type="GO" id="GO:0016538">
    <property type="term" value="F:cyclin-dependent protein serine/threonine kinase regulator activity"/>
    <property type="evidence" value="ECO:0007669"/>
    <property type="project" value="InterPro"/>
</dbReference>
<dbReference type="OMA" id="TFCLTHE"/>
<name>A0A075APL2_ROZAC</name>
<dbReference type="STRING" id="988480.A0A075APL2"/>
<dbReference type="InterPro" id="IPR006671">
    <property type="entry name" value="Cyclin_N"/>
</dbReference>
<dbReference type="Gene3D" id="1.10.472.10">
    <property type="entry name" value="Cyclin-like"/>
    <property type="match status" value="2"/>
</dbReference>
<keyword evidence="1" id="KW-0195">Cyclin</keyword>
<protein>
    <submittedName>
        <fullName evidence="3">Cyclin C/H/T/L domain-containing protein</fullName>
    </submittedName>
</protein>
<dbReference type="PANTHER" id="PTHR10026">
    <property type="entry name" value="CYCLIN"/>
    <property type="match status" value="1"/>
</dbReference>
<dbReference type="SMART" id="SM00385">
    <property type="entry name" value="CYCLIN"/>
    <property type="match status" value="1"/>
</dbReference>
<accession>A0A075APL2</accession>
<organism evidence="3 4">
    <name type="scientific">Rozella allomycis (strain CSF55)</name>
    <dbReference type="NCBI Taxonomy" id="988480"/>
    <lineage>
        <taxon>Eukaryota</taxon>
        <taxon>Fungi</taxon>
        <taxon>Fungi incertae sedis</taxon>
        <taxon>Cryptomycota</taxon>
        <taxon>Cryptomycota incertae sedis</taxon>
        <taxon>Rozella</taxon>
    </lineage>
</organism>
<dbReference type="InterPro" id="IPR043198">
    <property type="entry name" value="Cyclin/Ssn8"/>
</dbReference>
<dbReference type="HOGENOM" id="CLU_022000_4_2_1"/>
<dbReference type="SUPFAM" id="SSF47954">
    <property type="entry name" value="Cyclin-like"/>
    <property type="match status" value="2"/>
</dbReference>
<evidence type="ECO:0000313" key="4">
    <source>
        <dbReference type="Proteomes" id="UP000030755"/>
    </source>
</evidence>
<dbReference type="InterPro" id="IPR013763">
    <property type="entry name" value="Cyclin-like_dom"/>
</dbReference>
<evidence type="ECO:0000259" key="2">
    <source>
        <dbReference type="SMART" id="SM00385"/>
    </source>
</evidence>